<accession>A0A3S5C1U1</accession>
<keyword evidence="3" id="KW-1185">Reference proteome</keyword>
<sequence length="151" mass="16345">MILTQLQSNLHQQQQLKDQISISQSNVPMGPEKQIHHQPQSLPHSQLASHLESNRMSSPIPTPGMAAGPPSSLKDSIIPTSPSPPPRKLESEPFNPALGTSNSEAADIGSSVATIYHSEIDTRSPNDVCNHTETVDSCQMDRPTSVGFELF</sequence>
<dbReference type="EMBL" id="CAAALY010106592">
    <property type="protein sequence ID" value="VEL29830.1"/>
    <property type="molecule type" value="Genomic_DNA"/>
</dbReference>
<name>A0A3S5C1U1_9PLAT</name>
<gene>
    <name evidence="2" type="ORF">PXEA_LOCUS23270</name>
</gene>
<feature type="region of interest" description="Disordered" evidence="1">
    <location>
        <begin position="1"/>
        <end position="106"/>
    </location>
</feature>
<dbReference type="AlphaFoldDB" id="A0A3S5C1U1"/>
<feature type="compositionally biased region" description="Polar residues" evidence="1">
    <location>
        <begin position="37"/>
        <end position="48"/>
    </location>
</feature>
<feature type="compositionally biased region" description="Low complexity" evidence="1">
    <location>
        <begin position="1"/>
        <end position="25"/>
    </location>
</feature>
<organism evidence="2 3">
    <name type="scientific">Protopolystoma xenopodis</name>
    <dbReference type="NCBI Taxonomy" id="117903"/>
    <lineage>
        <taxon>Eukaryota</taxon>
        <taxon>Metazoa</taxon>
        <taxon>Spiralia</taxon>
        <taxon>Lophotrochozoa</taxon>
        <taxon>Platyhelminthes</taxon>
        <taxon>Monogenea</taxon>
        <taxon>Polyopisthocotylea</taxon>
        <taxon>Polystomatidea</taxon>
        <taxon>Polystomatidae</taxon>
        <taxon>Protopolystoma</taxon>
    </lineage>
</organism>
<evidence type="ECO:0000256" key="1">
    <source>
        <dbReference type="SAM" id="MobiDB-lite"/>
    </source>
</evidence>
<evidence type="ECO:0000313" key="3">
    <source>
        <dbReference type="Proteomes" id="UP000784294"/>
    </source>
</evidence>
<comment type="caution">
    <text evidence="2">The sequence shown here is derived from an EMBL/GenBank/DDBJ whole genome shotgun (WGS) entry which is preliminary data.</text>
</comment>
<protein>
    <submittedName>
        <fullName evidence="2">Uncharacterized protein</fullName>
    </submittedName>
</protein>
<dbReference type="Proteomes" id="UP000784294">
    <property type="component" value="Unassembled WGS sequence"/>
</dbReference>
<reference evidence="2" key="1">
    <citation type="submission" date="2018-11" db="EMBL/GenBank/DDBJ databases">
        <authorList>
            <consortium name="Pathogen Informatics"/>
        </authorList>
    </citation>
    <scope>NUCLEOTIDE SEQUENCE</scope>
</reference>
<evidence type="ECO:0000313" key="2">
    <source>
        <dbReference type="EMBL" id="VEL29830.1"/>
    </source>
</evidence>
<proteinExistence type="predicted"/>